<comment type="caution">
    <text evidence="2">The sequence shown here is derived from an EMBL/GenBank/DDBJ whole genome shotgun (WGS) entry which is preliminary data.</text>
</comment>
<protein>
    <submittedName>
        <fullName evidence="2">1959_t:CDS:1</fullName>
    </submittedName>
</protein>
<organism evidence="2 3">
    <name type="scientific">Dentiscutata erythropus</name>
    <dbReference type="NCBI Taxonomy" id="1348616"/>
    <lineage>
        <taxon>Eukaryota</taxon>
        <taxon>Fungi</taxon>
        <taxon>Fungi incertae sedis</taxon>
        <taxon>Mucoromycota</taxon>
        <taxon>Glomeromycotina</taxon>
        <taxon>Glomeromycetes</taxon>
        <taxon>Diversisporales</taxon>
        <taxon>Gigasporaceae</taxon>
        <taxon>Dentiscutata</taxon>
    </lineage>
</organism>
<keyword evidence="3" id="KW-1185">Reference proteome</keyword>
<proteinExistence type="predicted"/>
<evidence type="ECO:0000313" key="3">
    <source>
        <dbReference type="Proteomes" id="UP000789405"/>
    </source>
</evidence>
<dbReference type="Proteomes" id="UP000789405">
    <property type="component" value="Unassembled WGS sequence"/>
</dbReference>
<reference evidence="2" key="1">
    <citation type="submission" date="2021-06" db="EMBL/GenBank/DDBJ databases">
        <authorList>
            <person name="Kallberg Y."/>
            <person name="Tangrot J."/>
            <person name="Rosling A."/>
        </authorList>
    </citation>
    <scope>NUCLEOTIDE SEQUENCE</scope>
    <source>
        <strain evidence="2">MA453B</strain>
    </source>
</reference>
<dbReference type="EMBL" id="CAJVPY010005954">
    <property type="protein sequence ID" value="CAG8653467.1"/>
    <property type="molecule type" value="Genomic_DNA"/>
</dbReference>
<name>A0A9N9DZZ3_9GLOM</name>
<feature type="region of interest" description="Disordered" evidence="1">
    <location>
        <begin position="1"/>
        <end position="57"/>
    </location>
</feature>
<evidence type="ECO:0000313" key="2">
    <source>
        <dbReference type="EMBL" id="CAG8653467.1"/>
    </source>
</evidence>
<feature type="non-terminal residue" evidence="2">
    <location>
        <position position="57"/>
    </location>
</feature>
<feature type="compositionally biased region" description="Polar residues" evidence="1">
    <location>
        <begin position="1"/>
        <end position="27"/>
    </location>
</feature>
<accession>A0A9N9DZZ3</accession>
<dbReference type="AlphaFoldDB" id="A0A9N9DZZ3"/>
<gene>
    <name evidence="2" type="ORF">DERYTH_LOCUS10312</name>
</gene>
<feature type="compositionally biased region" description="Polar residues" evidence="1">
    <location>
        <begin position="38"/>
        <end position="57"/>
    </location>
</feature>
<evidence type="ECO:0000256" key="1">
    <source>
        <dbReference type="SAM" id="MobiDB-lite"/>
    </source>
</evidence>
<sequence length="57" mass="5930">MQTEVSPDTPSPLSSGGASINEQSSGESIVILNESPETDIQPSNGIEIVNNENTIDS</sequence>